<dbReference type="InterPro" id="IPR001254">
    <property type="entry name" value="Trypsin_dom"/>
</dbReference>
<dbReference type="FunCoup" id="A0A7E5WFA1">
    <property type="interactions" value="110"/>
</dbReference>
<dbReference type="GO" id="GO:0005576">
    <property type="term" value="C:extracellular region"/>
    <property type="evidence" value="ECO:0007669"/>
    <property type="project" value="UniProtKB-SubCell"/>
</dbReference>
<keyword evidence="8" id="KW-1199">Hemostasis impairing toxin</keyword>
<dbReference type="PANTHER" id="PTHR24276">
    <property type="entry name" value="POLYSERASE-RELATED"/>
    <property type="match status" value="1"/>
</dbReference>
<proteinExistence type="inferred from homology"/>
<keyword evidence="10" id="KW-1205">Fibrinolytic toxin</keyword>
<dbReference type="InterPro" id="IPR018114">
    <property type="entry name" value="TRYPSIN_HIS"/>
</dbReference>
<dbReference type="InParanoid" id="A0A7E5WFA1"/>
<dbReference type="GO" id="GO:0006508">
    <property type="term" value="P:proteolysis"/>
    <property type="evidence" value="ECO:0007669"/>
    <property type="project" value="UniProtKB-KW"/>
</dbReference>
<dbReference type="GO" id="GO:0004252">
    <property type="term" value="F:serine-type endopeptidase activity"/>
    <property type="evidence" value="ECO:0007669"/>
    <property type="project" value="InterPro"/>
</dbReference>
<keyword evidence="3" id="KW-0800">Toxin</keyword>
<dbReference type="PRINTS" id="PR00722">
    <property type="entry name" value="CHYMOTRYPSIN"/>
</dbReference>
<evidence type="ECO:0000313" key="14">
    <source>
        <dbReference type="RefSeq" id="XP_026739082.1"/>
    </source>
</evidence>
<reference evidence="14" key="1">
    <citation type="submission" date="2025-08" db="UniProtKB">
        <authorList>
            <consortium name="RefSeq"/>
        </authorList>
    </citation>
    <scope>IDENTIFICATION</scope>
</reference>
<dbReference type="OrthoDB" id="9425590at2759"/>
<dbReference type="PROSITE" id="PS00134">
    <property type="entry name" value="TRYPSIN_HIS"/>
    <property type="match status" value="1"/>
</dbReference>
<keyword evidence="13" id="KW-1185">Reference proteome</keyword>
<dbReference type="InterPro" id="IPR009003">
    <property type="entry name" value="Peptidase_S1_PA"/>
</dbReference>
<dbReference type="PANTHER" id="PTHR24276:SF98">
    <property type="entry name" value="FI18310P1-RELATED"/>
    <property type="match status" value="1"/>
</dbReference>
<accession>A0A7E5WFA1</accession>
<dbReference type="Gene3D" id="2.40.10.10">
    <property type="entry name" value="Trypsin-like serine proteases"/>
    <property type="match status" value="1"/>
</dbReference>
<evidence type="ECO:0000256" key="3">
    <source>
        <dbReference type="ARBA" id="ARBA00022656"/>
    </source>
</evidence>
<keyword evidence="11" id="KW-0732">Signal</keyword>
<feature type="domain" description="Peptidase S1" evidence="12">
    <location>
        <begin position="26"/>
        <end position="256"/>
    </location>
</feature>
<evidence type="ECO:0000256" key="4">
    <source>
        <dbReference type="ARBA" id="ARBA00022670"/>
    </source>
</evidence>
<dbReference type="InterPro" id="IPR001314">
    <property type="entry name" value="Peptidase_S1A"/>
</dbReference>
<dbReference type="Proteomes" id="UP000322000">
    <property type="component" value="Chromosome 16"/>
</dbReference>
<evidence type="ECO:0000256" key="5">
    <source>
        <dbReference type="ARBA" id="ARBA00022801"/>
    </source>
</evidence>
<evidence type="ECO:0000256" key="11">
    <source>
        <dbReference type="SAM" id="SignalP"/>
    </source>
</evidence>
<protein>
    <submittedName>
        <fullName evidence="14">Trypsin, alkaline B-like</fullName>
    </submittedName>
</protein>
<dbReference type="GeneID" id="113501949"/>
<dbReference type="Pfam" id="PF00089">
    <property type="entry name" value="Trypsin"/>
    <property type="match status" value="1"/>
</dbReference>
<evidence type="ECO:0000256" key="1">
    <source>
        <dbReference type="ARBA" id="ARBA00004239"/>
    </source>
</evidence>
<evidence type="ECO:0000259" key="12">
    <source>
        <dbReference type="PROSITE" id="PS50240"/>
    </source>
</evidence>
<name>A0A7E5WFA1_TRINI</name>
<keyword evidence="6" id="KW-0720">Serine protease</keyword>
<dbReference type="GO" id="GO:0090729">
    <property type="term" value="F:toxin activity"/>
    <property type="evidence" value="ECO:0007669"/>
    <property type="project" value="UniProtKB-KW"/>
</dbReference>
<sequence length="256" mass="27422">MRVLIIFLGFGLLLADAASNKERSAIVGGSVAVFSQYPSIASLLYSPSATNYKQACVGSVLTTRSILTAAHCVYADAAYKWRVRVGSNWANSGGSVYTLGTITSYPNFSLRSLDNDIAILRTNGLIAFNNVIRPASIAGSNYQLADNQVVWSVGWGRASVGSSPSEQLRHVQMWIINQSNCAARYAAVGNNVTGNMLCSGWPYGVSGYCQGDEGGPLYHNGVLVGLSSWGYGCVNSMYPGVNTRISRYTSWIQTNA</sequence>
<evidence type="ECO:0000256" key="10">
    <source>
        <dbReference type="ARBA" id="ARBA00084094"/>
    </source>
</evidence>
<dbReference type="CDD" id="cd00190">
    <property type="entry name" value="Tryp_SPc"/>
    <property type="match status" value="1"/>
</dbReference>
<keyword evidence="4" id="KW-0645">Protease</keyword>
<gene>
    <name evidence="14" type="primary">LOC113501949</name>
</gene>
<organism evidence="13 14">
    <name type="scientific">Trichoplusia ni</name>
    <name type="common">Cabbage looper</name>
    <dbReference type="NCBI Taxonomy" id="7111"/>
    <lineage>
        <taxon>Eukaryota</taxon>
        <taxon>Metazoa</taxon>
        <taxon>Ecdysozoa</taxon>
        <taxon>Arthropoda</taxon>
        <taxon>Hexapoda</taxon>
        <taxon>Insecta</taxon>
        <taxon>Pterygota</taxon>
        <taxon>Neoptera</taxon>
        <taxon>Endopterygota</taxon>
        <taxon>Lepidoptera</taxon>
        <taxon>Glossata</taxon>
        <taxon>Ditrysia</taxon>
        <taxon>Noctuoidea</taxon>
        <taxon>Noctuidae</taxon>
        <taxon>Plusiinae</taxon>
        <taxon>Trichoplusia</taxon>
    </lineage>
</organism>
<feature type="signal peptide" evidence="11">
    <location>
        <begin position="1"/>
        <end position="19"/>
    </location>
</feature>
<comment type="similarity">
    <text evidence="2">Belongs to the peptidase S1 family.</text>
</comment>
<dbReference type="SMART" id="SM00020">
    <property type="entry name" value="Tryp_SPc"/>
    <property type="match status" value="1"/>
</dbReference>
<feature type="chain" id="PRO_5028935761" evidence="11">
    <location>
        <begin position="20"/>
        <end position="256"/>
    </location>
</feature>
<dbReference type="SUPFAM" id="SSF50494">
    <property type="entry name" value="Trypsin-like serine proteases"/>
    <property type="match status" value="1"/>
</dbReference>
<evidence type="ECO:0000256" key="9">
    <source>
        <dbReference type="ARBA" id="ARBA00055534"/>
    </source>
</evidence>
<dbReference type="PROSITE" id="PS50240">
    <property type="entry name" value="TRYPSIN_DOM"/>
    <property type="match status" value="1"/>
</dbReference>
<evidence type="ECO:0000313" key="13">
    <source>
        <dbReference type="Proteomes" id="UP000322000"/>
    </source>
</evidence>
<comment type="function">
    <text evidence="9">Fibrinolytic activity; shows preferential cleavage of Arg-Gly bonds in all three fibrinogen chains. Contact with the caterpillars causes severe bleeding, due the anticoagulant effect of the protein.</text>
</comment>
<dbReference type="InterPro" id="IPR043504">
    <property type="entry name" value="Peptidase_S1_PA_chymotrypsin"/>
</dbReference>
<evidence type="ECO:0000256" key="6">
    <source>
        <dbReference type="ARBA" id="ARBA00022825"/>
    </source>
</evidence>
<dbReference type="FunFam" id="2.40.10.10:FF:000068">
    <property type="entry name" value="transmembrane protease serine 2"/>
    <property type="match status" value="1"/>
</dbReference>
<dbReference type="KEGG" id="tnl:113501949"/>
<dbReference type="AlphaFoldDB" id="A0A7E5WFA1"/>
<dbReference type="InterPro" id="IPR050430">
    <property type="entry name" value="Peptidase_S1"/>
</dbReference>
<comment type="subcellular location">
    <subcellularLocation>
        <location evidence="1">Secreted</location>
        <location evidence="1">Extracellular space</location>
    </subcellularLocation>
</comment>
<evidence type="ECO:0000256" key="8">
    <source>
        <dbReference type="ARBA" id="ARBA00023240"/>
    </source>
</evidence>
<keyword evidence="7" id="KW-1015">Disulfide bond</keyword>
<dbReference type="RefSeq" id="XP_026739082.1">
    <property type="nucleotide sequence ID" value="XM_026883281.1"/>
</dbReference>
<evidence type="ECO:0000256" key="7">
    <source>
        <dbReference type="ARBA" id="ARBA00023157"/>
    </source>
</evidence>
<evidence type="ECO:0000256" key="2">
    <source>
        <dbReference type="ARBA" id="ARBA00007664"/>
    </source>
</evidence>
<keyword evidence="5" id="KW-0378">Hydrolase</keyword>